<reference evidence="2 3" key="1">
    <citation type="submission" date="2019-01" db="EMBL/GenBank/DDBJ databases">
        <title>Sequencing of cultivated peanut Arachis hypogaea provides insights into genome evolution and oil improvement.</title>
        <authorList>
            <person name="Chen X."/>
        </authorList>
    </citation>
    <scope>NUCLEOTIDE SEQUENCE [LARGE SCALE GENOMIC DNA]</scope>
    <source>
        <strain evidence="3">cv. Fuhuasheng</strain>
        <tissue evidence="2">Leaves</tissue>
    </source>
</reference>
<dbReference type="EMBL" id="SDMP01000008">
    <property type="protein sequence ID" value="RYR43321.1"/>
    <property type="molecule type" value="Genomic_DNA"/>
</dbReference>
<evidence type="ECO:0000256" key="1">
    <source>
        <dbReference type="SAM" id="Phobius"/>
    </source>
</evidence>
<accession>A0A445BXM9</accession>
<proteinExistence type="predicted"/>
<protein>
    <submittedName>
        <fullName evidence="2">Uncharacterized protein</fullName>
    </submittedName>
</protein>
<gene>
    <name evidence="2" type="ORF">Ahy_A08g039744</name>
</gene>
<dbReference type="AlphaFoldDB" id="A0A445BXM9"/>
<name>A0A445BXM9_ARAHY</name>
<evidence type="ECO:0000313" key="2">
    <source>
        <dbReference type="EMBL" id="RYR43321.1"/>
    </source>
</evidence>
<keyword evidence="1" id="KW-0812">Transmembrane</keyword>
<feature type="transmembrane region" description="Helical" evidence="1">
    <location>
        <begin position="48"/>
        <end position="70"/>
    </location>
</feature>
<keyword evidence="1" id="KW-1133">Transmembrane helix</keyword>
<evidence type="ECO:0000313" key="3">
    <source>
        <dbReference type="Proteomes" id="UP000289738"/>
    </source>
</evidence>
<comment type="caution">
    <text evidence="2">The sequence shown here is derived from an EMBL/GenBank/DDBJ whole genome shotgun (WGS) entry which is preliminary data.</text>
</comment>
<sequence length="101" mass="11441">MNWVVVGGITNGNCDMHLITELHVRMKKRGQVEEFTEAAHDHQHAKDAQHVCALAVMYVAFRIALVKLALILHGMPKLSRGIHHHHLLLMRIVHTLTQNTS</sequence>
<organism evidence="2 3">
    <name type="scientific">Arachis hypogaea</name>
    <name type="common">Peanut</name>
    <dbReference type="NCBI Taxonomy" id="3818"/>
    <lineage>
        <taxon>Eukaryota</taxon>
        <taxon>Viridiplantae</taxon>
        <taxon>Streptophyta</taxon>
        <taxon>Embryophyta</taxon>
        <taxon>Tracheophyta</taxon>
        <taxon>Spermatophyta</taxon>
        <taxon>Magnoliopsida</taxon>
        <taxon>eudicotyledons</taxon>
        <taxon>Gunneridae</taxon>
        <taxon>Pentapetalae</taxon>
        <taxon>rosids</taxon>
        <taxon>fabids</taxon>
        <taxon>Fabales</taxon>
        <taxon>Fabaceae</taxon>
        <taxon>Papilionoideae</taxon>
        <taxon>50 kb inversion clade</taxon>
        <taxon>dalbergioids sensu lato</taxon>
        <taxon>Dalbergieae</taxon>
        <taxon>Pterocarpus clade</taxon>
        <taxon>Arachis</taxon>
    </lineage>
</organism>
<keyword evidence="1" id="KW-0472">Membrane</keyword>
<dbReference type="Proteomes" id="UP000289738">
    <property type="component" value="Chromosome A08"/>
</dbReference>
<keyword evidence="3" id="KW-1185">Reference proteome</keyword>